<dbReference type="CDD" id="cd00093">
    <property type="entry name" value="HTH_XRE"/>
    <property type="match status" value="1"/>
</dbReference>
<dbReference type="PANTHER" id="PTHR46797">
    <property type="entry name" value="HTH-TYPE TRANSCRIPTIONAL REGULATOR"/>
    <property type="match status" value="1"/>
</dbReference>
<dbReference type="InterPro" id="IPR026281">
    <property type="entry name" value="HTH_RamB"/>
</dbReference>
<keyword evidence="2" id="KW-0805">Transcription regulation</keyword>
<dbReference type="InterPro" id="IPR018653">
    <property type="entry name" value="ScfR_C"/>
</dbReference>
<dbReference type="SMART" id="SM00530">
    <property type="entry name" value="HTH_XRE"/>
    <property type="match status" value="1"/>
</dbReference>
<dbReference type="InterPro" id="IPR010359">
    <property type="entry name" value="IrrE_HExxH"/>
</dbReference>
<protein>
    <recommendedName>
        <fullName evidence="5">HTH cro/C1-type domain-containing protein</fullName>
    </recommendedName>
</protein>
<dbReference type="GO" id="GO:0003677">
    <property type="term" value="F:DNA binding"/>
    <property type="evidence" value="ECO:0007669"/>
    <property type="project" value="UniProtKB-KW"/>
</dbReference>
<dbReference type="PIRSF" id="PIRSF019251">
    <property type="entry name" value="Rv0465c"/>
    <property type="match status" value="1"/>
</dbReference>
<evidence type="ECO:0000256" key="2">
    <source>
        <dbReference type="ARBA" id="ARBA00023015"/>
    </source>
</evidence>
<dbReference type="AlphaFoldDB" id="A0A1G7SKP3"/>
<dbReference type="STRING" id="440168.SAMN04487974_101567"/>
<evidence type="ECO:0000256" key="4">
    <source>
        <dbReference type="ARBA" id="ARBA00023163"/>
    </source>
</evidence>
<evidence type="ECO:0000256" key="1">
    <source>
        <dbReference type="ARBA" id="ARBA00007227"/>
    </source>
</evidence>
<accession>A0A1G7SKP3</accession>
<dbReference type="PROSITE" id="PS50943">
    <property type="entry name" value="HTH_CROC1"/>
    <property type="match status" value="1"/>
</dbReference>
<dbReference type="InterPro" id="IPR010982">
    <property type="entry name" value="Lambda_DNA-bd_dom_sf"/>
</dbReference>
<organism evidence="6 7">
    <name type="scientific">Pelagibacterium luteolum</name>
    <dbReference type="NCBI Taxonomy" id="440168"/>
    <lineage>
        <taxon>Bacteria</taxon>
        <taxon>Pseudomonadati</taxon>
        <taxon>Pseudomonadota</taxon>
        <taxon>Alphaproteobacteria</taxon>
        <taxon>Hyphomicrobiales</taxon>
        <taxon>Devosiaceae</taxon>
        <taxon>Pelagibacterium</taxon>
    </lineage>
</organism>
<dbReference type="InterPro" id="IPR050807">
    <property type="entry name" value="TransReg_Diox_bact_type"/>
</dbReference>
<dbReference type="RefSeq" id="WP_090591104.1">
    <property type="nucleotide sequence ID" value="NZ_FNCS01000001.1"/>
</dbReference>
<dbReference type="PANTHER" id="PTHR46797:SF23">
    <property type="entry name" value="HTH-TYPE TRANSCRIPTIONAL REGULATOR SUTR"/>
    <property type="match status" value="1"/>
</dbReference>
<evidence type="ECO:0000313" key="7">
    <source>
        <dbReference type="Proteomes" id="UP000199495"/>
    </source>
</evidence>
<proteinExistence type="inferred from homology"/>
<dbReference type="SUPFAM" id="SSF47413">
    <property type="entry name" value="lambda repressor-like DNA-binding domains"/>
    <property type="match status" value="1"/>
</dbReference>
<dbReference type="Pfam" id="PF01381">
    <property type="entry name" value="HTH_3"/>
    <property type="match status" value="1"/>
</dbReference>
<evidence type="ECO:0000256" key="3">
    <source>
        <dbReference type="ARBA" id="ARBA00023125"/>
    </source>
</evidence>
<evidence type="ECO:0000259" key="5">
    <source>
        <dbReference type="PROSITE" id="PS50943"/>
    </source>
</evidence>
<name>A0A1G7SKP3_9HYPH</name>
<dbReference type="Pfam" id="PF06114">
    <property type="entry name" value="Peptidase_M78"/>
    <property type="match status" value="1"/>
</dbReference>
<dbReference type="GO" id="GO:0005829">
    <property type="term" value="C:cytosol"/>
    <property type="evidence" value="ECO:0007669"/>
    <property type="project" value="TreeGrafter"/>
</dbReference>
<dbReference type="EMBL" id="FNCS01000001">
    <property type="protein sequence ID" value="SDG23521.1"/>
    <property type="molecule type" value="Genomic_DNA"/>
</dbReference>
<evidence type="ECO:0000313" key="6">
    <source>
        <dbReference type="EMBL" id="SDG23521.1"/>
    </source>
</evidence>
<dbReference type="Gene3D" id="1.10.260.40">
    <property type="entry name" value="lambda repressor-like DNA-binding domains"/>
    <property type="match status" value="1"/>
</dbReference>
<dbReference type="GO" id="GO:0003700">
    <property type="term" value="F:DNA-binding transcription factor activity"/>
    <property type="evidence" value="ECO:0007669"/>
    <property type="project" value="TreeGrafter"/>
</dbReference>
<reference evidence="6 7" key="1">
    <citation type="submission" date="2016-10" db="EMBL/GenBank/DDBJ databases">
        <authorList>
            <person name="de Groot N.N."/>
        </authorList>
    </citation>
    <scope>NUCLEOTIDE SEQUENCE [LARGE SCALE GENOMIC DNA]</scope>
    <source>
        <strain evidence="6 7">CGMCC 1.10267</strain>
    </source>
</reference>
<dbReference type="Proteomes" id="UP000199495">
    <property type="component" value="Unassembled WGS sequence"/>
</dbReference>
<feature type="domain" description="HTH cro/C1-type" evidence="5">
    <location>
        <begin position="12"/>
        <end position="66"/>
    </location>
</feature>
<dbReference type="InterPro" id="IPR001387">
    <property type="entry name" value="Cro/C1-type_HTH"/>
</dbReference>
<keyword evidence="3" id="KW-0238">DNA-binding</keyword>
<keyword evidence="4" id="KW-0804">Transcription</keyword>
<dbReference type="OrthoDB" id="1123084at2"/>
<gene>
    <name evidence="6" type="ORF">SAMN04487974_101567</name>
</gene>
<comment type="similarity">
    <text evidence="1">Belongs to the short-chain fatty acyl-CoA assimilation regulator (ScfR) family.</text>
</comment>
<dbReference type="Pfam" id="PF09856">
    <property type="entry name" value="ScfRs"/>
    <property type="match status" value="1"/>
</dbReference>
<keyword evidence="7" id="KW-1185">Reference proteome</keyword>
<sequence>MDQDQLQIGGRIKRLRRNKKISQAQLADALEISASYLNLIEHNRRRITVPLLFRIAGYFGVEPGELAESDDGRLAGDLMEMFGDDIFADSDLTNTDIRDLATNHPAVGRAVLKLFDQLRHLQRPEARAGEEVTGTGHNVVTEAVSDYLQENGNYFATLERAAERVRSDIDNAGEAFEAGLKAYLFNVFGIETRLSSLPHGVVRRVEYNGRVLAISDTLEPESALFAMAQHLSLLIADTEIKALIEESTLPQPDSVGLARNVLASYVAAALIMPYEPFFRACRDTRYDIERISRRFRASFEQVCHRMTTLQRPSMSGIPLHLVRTDIAGNISKRFSLSGIHIPRHSGACPRWNVYAAFLNPGQINIQLSQMPDGQRYFCIARAIAKGAYAHNAPRRHISIGLGCHINHASAMIYADGIDLAAPGGAVPIGVGCRICPRRECGQRAHPPADHRFEAQDDQRMVNLYMGPNDYRAAPD</sequence>